<evidence type="ECO:0000313" key="2">
    <source>
        <dbReference type="Proteomes" id="UP000323565"/>
    </source>
</evidence>
<organism evidence="1 2">
    <name type="scientific">Dermacoccus abyssi</name>
    <dbReference type="NCBI Taxonomy" id="322596"/>
    <lineage>
        <taxon>Bacteria</taxon>
        <taxon>Bacillati</taxon>
        <taxon>Actinomycetota</taxon>
        <taxon>Actinomycetes</taxon>
        <taxon>Micrococcales</taxon>
        <taxon>Dermacoccaceae</taxon>
        <taxon>Dermacoccus</taxon>
    </lineage>
</organism>
<proteinExistence type="predicted"/>
<accession>A0ABX5Z913</accession>
<dbReference type="Proteomes" id="UP000323565">
    <property type="component" value="Chromosome"/>
</dbReference>
<keyword evidence="2" id="KW-1185">Reference proteome</keyword>
<sequence>MNNDPQLPLYESLTPGTPVVATGCTYATPGRLRLNAGPPARVLGDNWRSLGAVDLDLPAHLESFPATSNDSIEVTGIWTGRSIVVDGWREAPFEAGKDPAGARIPHEITTAIARSLDEEAASGMPSLGQLTDCDDTRNLVTVPVLTDHWRRWADRWRGTAFVQVQGFVTPLGGQLRYPEDAPRRSPQTST</sequence>
<protein>
    <recommendedName>
        <fullName evidence="3">RidA family protein</fullName>
    </recommendedName>
</protein>
<dbReference type="EMBL" id="CP043031">
    <property type="protein sequence ID" value="QEH92279.1"/>
    <property type="molecule type" value="Genomic_DNA"/>
</dbReference>
<reference evidence="1 2" key="1">
    <citation type="submission" date="2019-08" db="EMBL/GenBank/DDBJ databases">
        <title>Dermacoccus abyssi strain HZAU 226, whole genome Nanopore sequencing project.</title>
        <authorList>
            <person name="Guo A."/>
            <person name="Zhang X."/>
            <person name="Ruan Y."/>
            <person name="Liu W."/>
            <person name="Chen Q."/>
            <person name="Gu L."/>
        </authorList>
    </citation>
    <scope>NUCLEOTIDE SEQUENCE [LARGE SCALE GENOMIC DNA]</scope>
    <source>
        <strain evidence="1 2">HZAU 226</strain>
    </source>
</reference>
<evidence type="ECO:0008006" key="3">
    <source>
        <dbReference type="Google" id="ProtNLM"/>
    </source>
</evidence>
<evidence type="ECO:0000313" key="1">
    <source>
        <dbReference type="EMBL" id="QEH92279.1"/>
    </source>
</evidence>
<name>A0ABX5Z913_9MICO</name>
<gene>
    <name evidence="1" type="ORF">FV141_01035</name>
</gene>